<dbReference type="EMBL" id="JALLBG020000216">
    <property type="protein sequence ID" value="KAL3758894.1"/>
    <property type="molecule type" value="Genomic_DNA"/>
</dbReference>
<dbReference type="PROSITE" id="PS00134">
    <property type="entry name" value="TRYPSIN_HIS"/>
    <property type="match status" value="1"/>
</dbReference>
<dbReference type="InterPro" id="IPR050430">
    <property type="entry name" value="Peptidase_S1"/>
</dbReference>
<evidence type="ECO:0000256" key="1">
    <source>
        <dbReference type="ARBA" id="ARBA00007664"/>
    </source>
</evidence>
<sequence length="567" mass="60724">MNMKLLQSSLVYVVLLSSSRSIVLSGATNTLRGGSSINSSSDGDDGLTDHDIPDGEEMNQNGAFSYLRDLLSFSNHYVRDQQRQQHRRVIAENGGSGSDGDTPSLANLFANHYNDGDGDNFPPAPSPLLSSSSSRGSSGSNSRQYKESRIIGGSETGNNEFPYAVSIQDMFGHFCGGTLIAPNIVLTAAHCLGGTYDVVVGRHNLNSNNGQSISMKREFPHPDYNAFKSDNDFGLIVLTESATNVDVVKLNPQSSFPSVGSTVTVAGYGDTAQSDFTTVLPESLMKVNVNVISNADCEDSSDGFENYYNAITSNMLCARVNQGGKDACQGDSGGPLFASNGNGYMQVGVVSWGIGCATKEFPGVYSRVSSAYEWIRGKVCEHSASPKPSSFNCGGSGSGSGGGGGAASISSSGGGSESSSGTSSWTTVFETDFTNGIAPFIDDGANAQRLDEAKFREGVIHLQNQGEMRTQSFDVHSYAMCRTKLDFMLVNLDPDDEWCVDYSSNNGSSFERIRCYNTNNFQAKKWWDGRRAPFSVQNVNNIRLRLKSKGDSAQDDVLISSAKLECR</sequence>
<dbReference type="PROSITE" id="PS00135">
    <property type="entry name" value="TRYPSIN_SER"/>
    <property type="match status" value="1"/>
</dbReference>
<evidence type="ECO:0000313" key="9">
    <source>
        <dbReference type="Proteomes" id="UP001530293"/>
    </source>
</evidence>
<dbReference type="Gene3D" id="2.40.10.10">
    <property type="entry name" value="Trypsin-like serine proteases"/>
    <property type="match status" value="1"/>
</dbReference>
<evidence type="ECO:0000256" key="4">
    <source>
        <dbReference type="RuleBase" id="RU363034"/>
    </source>
</evidence>
<dbReference type="SUPFAM" id="SSF50494">
    <property type="entry name" value="Trypsin-like serine proteases"/>
    <property type="match status" value="1"/>
</dbReference>
<dbReference type="InterPro" id="IPR018114">
    <property type="entry name" value="TRYPSIN_HIS"/>
</dbReference>
<keyword evidence="4" id="KW-0645">Protease</keyword>
<dbReference type="InterPro" id="IPR033116">
    <property type="entry name" value="TRYPSIN_SER"/>
</dbReference>
<dbReference type="InterPro" id="IPR001254">
    <property type="entry name" value="Trypsin_dom"/>
</dbReference>
<keyword evidence="4" id="KW-0378">Hydrolase</keyword>
<keyword evidence="4" id="KW-0720">Serine protease</keyword>
<dbReference type="SMART" id="SM00020">
    <property type="entry name" value="Tryp_SPc"/>
    <property type="match status" value="1"/>
</dbReference>
<dbReference type="InterPro" id="IPR009003">
    <property type="entry name" value="Peptidase_S1_PA"/>
</dbReference>
<evidence type="ECO:0000256" key="2">
    <source>
        <dbReference type="ARBA" id="ARBA00023026"/>
    </source>
</evidence>
<name>A0ABD3M8A0_9STRA</name>
<evidence type="ECO:0000256" key="6">
    <source>
        <dbReference type="SAM" id="SignalP"/>
    </source>
</evidence>
<comment type="similarity">
    <text evidence="1">Belongs to the peptidase S1 family.</text>
</comment>
<evidence type="ECO:0000256" key="3">
    <source>
        <dbReference type="ARBA" id="ARBA00023157"/>
    </source>
</evidence>
<feature type="compositionally biased region" description="Gly residues" evidence="5">
    <location>
        <begin position="404"/>
        <end position="416"/>
    </location>
</feature>
<keyword evidence="6" id="KW-0732">Signal</keyword>
<dbReference type="InterPro" id="IPR001314">
    <property type="entry name" value="Peptidase_S1A"/>
</dbReference>
<proteinExistence type="inferred from homology"/>
<dbReference type="Pfam" id="PF00089">
    <property type="entry name" value="Trypsin"/>
    <property type="match status" value="1"/>
</dbReference>
<dbReference type="PRINTS" id="PR00722">
    <property type="entry name" value="CHYMOTRYPSIN"/>
</dbReference>
<dbReference type="GO" id="GO:0008236">
    <property type="term" value="F:serine-type peptidase activity"/>
    <property type="evidence" value="ECO:0007669"/>
    <property type="project" value="UniProtKB-KW"/>
</dbReference>
<feature type="region of interest" description="Disordered" evidence="5">
    <location>
        <begin position="92"/>
        <end position="153"/>
    </location>
</feature>
<accession>A0ABD3M8A0</accession>
<dbReference type="InterPro" id="IPR043504">
    <property type="entry name" value="Peptidase_S1_PA_chymotrypsin"/>
</dbReference>
<dbReference type="PROSITE" id="PS50240">
    <property type="entry name" value="TRYPSIN_DOM"/>
    <property type="match status" value="1"/>
</dbReference>
<dbReference type="PANTHER" id="PTHR24276:SF91">
    <property type="entry name" value="AT26814P-RELATED"/>
    <property type="match status" value="1"/>
</dbReference>
<feature type="chain" id="PRO_5044825305" description="Peptidase S1 domain-containing protein" evidence="6">
    <location>
        <begin position="22"/>
        <end position="567"/>
    </location>
</feature>
<dbReference type="PANTHER" id="PTHR24276">
    <property type="entry name" value="POLYSERASE-RELATED"/>
    <property type="match status" value="1"/>
</dbReference>
<keyword evidence="2" id="KW-0843">Virulence</keyword>
<protein>
    <recommendedName>
        <fullName evidence="7">Peptidase S1 domain-containing protein</fullName>
    </recommendedName>
</protein>
<dbReference type="Proteomes" id="UP001530293">
    <property type="component" value="Unassembled WGS sequence"/>
</dbReference>
<dbReference type="GO" id="GO:0006508">
    <property type="term" value="P:proteolysis"/>
    <property type="evidence" value="ECO:0007669"/>
    <property type="project" value="UniProtKB-KW"/>
</dbReference>
<feature type="compositionally biased region" description="Low complexity" evidence="5">
    <location>
        <begin position="127"/>
        <end position="143"/>
    </location>
</feature>
<comment type="caution">
    <text evidence="8">The sequence shown here is derived from an EMBL/GenBank/DDBJ whole genome shotgun (WGS) entry which is preliminary data.</text>
</comment>
<feature type="region of interest" description="Disordered" evidence="5">
    <location>
        <begin position="33"/>
        <end position="59"/>
    </location>
</feature>
<dbReference type="FunFam" id="2.40.10.10:FF:000002">
    <property type="entry name" value="Transmembrane protease serine"/>
    <property type="match status" value="1"/>
</dbReference>
<gene>
    <name evidence="8" type="ORF">ACHAWU_003166</name>
</gene>
<feature type="domain" description="Peptidase S1" evidence="7">
    <location>
        <begin position="150"/>
        <end position="380"/>
    </location>
</feature>
<evidence type="ECO:0000259" key="7">
    <source>
        <dbReference type="PROSITE" id="PS50240"/>
    </source>
</evidence>
<reference evidence="8 9" key="1">
    <citation type="submission" date="2024-10" db="EMBL/GenBank/DDBJ databases">
        <title>Updated reference genomes for cyclostephanoid diatoms.</title>
        <authorList>
            <person name="Roberts W.R."/>
            <person name="Alverson A.J."/>
        </authorList>
    </citation>
    <scope>NUCLEOTIDE SEQUENCE [LARGE SCALE GENOMIC DNA]</scope>
    <source>
        <strain evidence="8 9">AJA232-27</strain>
    </source>
</reference>
<organism evidence="8 9">
    <name type="scientific">Discostella pseudostelligera</name>
    <dbReference type="NCBI Taxonomy" id="259834"/>
    <lineage>
        <taxon>Eukaryota</taxon>
        <taxon>Sar</taxon>
        <taxon>Stramenopiles</taxon>
        <taxon>Ochrophyta</taxon>
        <taxon>Bacillariophyta</taxon>
        <taxon>Coscinodiscophyceae</taxon>
        <taxon>Thalassiosirophycidae</taxon>
        <taxon>Stephanodiscales</taxon>
        <taxon>Stephanodiscaceae</taxon>
        <taxon>Discostella</taxon>
    </lineage>
</organism>
<dbReference type="AlphaFoldDB" id="A0ABD3M8A0"/>
<keyword evidence="3" id="KW-1015">Disulfide bond</keyword>
<feature type="region of interest" description="Disordered" evidence="5">
    <location>
        <begin position="404"/>
        <end position="423"/>
    </location>
</feature>
<feature type="signal peptide" evidence="6">
    <location>
        <begin position="1"/>
        <end position="21"/>
    </location>
</feature>
<evidence type="ECO:0000256" key="5">
    <source>
        <dbReference type="SAM" id="MobiDB-lite"/>
    </source>
</evidence>
<dbReference type="CDD" id="cd00190">
    <property type="entry name" value="Tryp_SPc"/>
    <property type="match status" value="1"/>
</dbReference>
<keyword evidence="9" id="KW-1185">Reference proteome</keyword>
<evidence type="ECO:0000313" key="8">
    <source>
        <dbReference type="EMBL" id="KAL3758894.1"/>
    </source>
</evidence>